<keyword evidence="6" id="KW-0862">Zinc</keyword>
<evidence type="ECO:0000256" key="9">
    <source>
        <dbReference type="SAM" id="MobiDB-lite"/>
    </source>
</evidence>
<evidence type="ECO:0000259" key="10">
    <source>
        <dbReference type="PROSITE" id="PS50086"/>
    </source>
</evidence>
<evidence type="ECO:0000259" key="11">
    <source>
        <dbReference type="PROSITE" id="PS50157"/>
    </source>
</evidence>
<keyword evidence="2" id="KW-0678">Repressor</keyword>
<evidence type="ECO:0000313" key="13">
    <source>
        <dbReference type="Proteomes" id="UP000613177"/>
    </source>
</evidence>
<dbReference type="PANTHER" id="PTHR22957:SF26">
    <property type="entry name" value="LD44506P"/>
    <property type="match status" value="1"/>
</dbReference>
<dbReference type="FunFam" id="3.30.160.60:FF:001382">
    <property type="entry name" value="Transcriptional repressor"/>
    <property type="match status" value="1"/>
</dbReference>
<dbReference type="PROSITE" id="PS50086">
    <property type="entry name" value="TBC_RABGAP"/>
    <property type="match status" value="1"/>
</dbReference>
<evidence type="ECO:0000256" key="1">
    <source>
        <dbReference type="ARBA" id="ARBA00004123"/>
    </source>
</evidence>
<evidence type="ECO:0000256" key="8">
    <source>
        <dbReference type="PROSITE-ProRule" id="PRU00042"/>
    </source>
</evidence>
<dbReference type="SUPFAM" id="SSF57667">
    <property type="entry name" value="beta-beta-alpha zinc fingers"/>
    <property type="match status" value="1"/>
</dbReference>
<protein>
    <submittedName>
        <fullName evidence="12">Uncharacterized protein</fullName>
    </submittedName>
</protein>
<dbReference type="FunFam" id="1.10.8.270:FF:000037">
    <property type="entry name" value="TBC1 domain family member 22A"/>
    <property type="match status" value="1"/>
</dbReference>
<dbReference type="Gene3D" id="1.10.8.270">
    <property type="entry name" value="putative rabgap domain of human tbc1 domain family member 14 like domains"/>
    <property type="match status" value="1"/>
</dbReference>
<proteinExistence type="predicted"/>
<dbReference type="GO" id="GO:0005096">
    <property type="term" value="F:GTPase activator activity"/>
    <property type="evidence" value="ECO:0007669"/>
    <property type="project" value="TreeGrafter"/>
</dbReference>
<dbReference type="SMART" id="SM00164">
    <property type="entry name" value="TBC"/>
    <property type="match status" value="1"/>
</dbReference>
<dbReference type="PANTHER" id="PTHR22957">
    <property type="entry name" value="TBC1 DOMAIN FAMILY MEMBER GTPASE-ACTIVATING PROTEIN"/>
    <property type="match status" value="1"/>
</dbReference>
<evidence type="ECO:0000256" key="4">
    <source>
        <dbReference type="ARBA" id="ARBA00022737"/>
    </source>
</evidence>
<evidence type="ECO:0000256" key="3">
    <source>
        <dbReference type="ARBA" id="ARBA00022723"/>
    </source>
</evidence>
<dbReference type="EMBL" id="JAEPRE010000036">
    <property type="protein sequence ID" value="KAG2235254.1"/>
    <property type="molecule type" value="Genomic_DNA"/>
</dbReference>
<dbReference type="SUPFAM" id="SSF47923">
    <property type="entry name" value="Ypt/Rab-GAP domain of gyp1p"/>
    <property type="match status" value="2"/>
</dbReference>
<dbReference type="InterPro" id="IPR035969">
    <property type="entry name" value="Rab-GAP_TBC_sf"/>
</dbReference>
<feature type="region of interest" description="Disordered" evidence="9">
    <location>
        <begin position="221"/>
        <end position="243"/>
    </location>
</feature>
<evidence type="ECO:0000256" key="6">
    <source>
        <dbReference type="ARBA" id="ARBA00022833"/>
    </source>
</evidence>
<dbReference type="GO" id="GO:0005634">
    <property type="term" value="C:nucleus"/>
    <property type="evidence" value="ECO:0007669"/>
    <property type="project" value="UniProtKB-SubCell"/>
</dbReference>
<dbReference type="InterPro" id="IPR013087">
    <property type="entry name" value="Znf_C2H2_type"/>
</dbReference>
<keyword evidence="3" id="KW-0479">Metal-binding</keyword>
<feature type="domain" description="C2H2-type" evidence="11">
    <location>
        <begin position="41"/>
        <end position="70"/>
    </location>
</feature>
<evidence type="ECO:0000313" key="12">
    <source>
        <dbReference type="EMBL" id="KAG2235254.1"/>
    </source>
</evidence>
<dbReference type="GO" id="GO:0000122">
    <property type="term" value="P:negative regulation of transcription by RNA polymerase II"/>
    <property type="evidence" value="ECO:0007669"/>
    <property type="project" value="UniProtKB-ARBA"/>
</dbReference>
<name>A0A8H7W1P7_9FUNG</name>
<dbReference type="Gene3D" id="3.30.160.60">
    <property type="entry name" value="Classic Zinc Finger"/>
    <property type="match status" value="2"/>
</dbReference>
<keyword evidence="13" id="KW-1185">Reference proteome</keyword>
<dbReference type="SMART" id="SM00355">
    <property type="entry name" value="ZnF_C2H2"/>
    <property type="match status" value="2"/>
</dbReference>
<keyword evidence="5 8" id="KW-0863">Zinc-finger</keyword>
<dbReference type="GO" id="GO:0008270">
    <property type="term" value="F:zinc ion binding"/>
    <property type="evidence" value="ECO:0007669"/>
    <property type="project" value="UniProtKB-KW"/>
</dbReference>
<keyword evidence="4" id="KW-0677">Repeat</keyword>
<accession>A0A8H7W1P7</accession>
<dbReference type="FunFam" id="1.10.472.80:FF:000001">
    <property type="entry name" value="TBC1 domain family member 22B"/>
    <property type="match status" value="1"/>
</dbReference>
<dbReference type="PROSITE" id="PS50157">
    <property type="entry name" value="ZINC_FINGER_C2H2_2"/>
    <property type="match status" value="2"/>
</dbReference>
<dbReference type="Pfam" id="PF00096">
    <property type="entry name" value="zf-C2H2"/>
    <property type="match status" value="1"/>
</dbReference>
<dbReference type="Proteomes" id="UP000613177">
    <property type="component" value="Unassembled WGS sequence"/>
</dbReference>
<dbReference type="PROSITE" id="PS00028">
    <property type="entry name" value="ZINC_FINGER_C2H2_1"/>
    <property type="match status" value="2"/>
</dbReference>
<gene>
    <name evidence="12" type="ORF">INT48_004721</name>
</gene>
<dbReference type="FunFam" id="1.10.10.750:FF:000009">
    <property type="entry name" value="TBC1 domain family member 22A"/>
    <property type="match status" value="1"/>
</dbReference>
<dbReference type="InterPro" id="IPR000195">
    <property type="entry name" value="Rab-GAP-TBC_dom"/>
</dbReference>
<dbReference type="GO" id="GO:0003677">
    <property type="term" value="F:DNA binding"/>
    <property type="evidence" value="ECO:0007669"/>
    <property type="project" value="UniProtKB-ARBA"/>
</dbReference>
<dbReference type="GO" id="GO:0060258">
    <property type="term" value="P:negative regulation of filamentous growth"/>
    <property type="evidence" value="ECO:0007669"/>
    <property type="project" value="UniProtKB-ARBA"/>
</dbReference>
<feature type="domain" description="Rab-GAP TBC" evidence="10">
    <location>
        <begin position="374"/>
        <end position="598"/>
    </location>
</feature>
<evidence type="ECO:0000256" key="2">
    <source>
        <dbReference type="ARBA" id="ARBA00022491"/>
    </source>
</evidence>
<dbReference type="InterPro" id="IPR036236">
    <property type="entry name" value="Znf_C2H2_sf"/>
</dbReference>
<dbReference type="Pfam" id="PF00566">
    <property type="entry name" value="RabGAP-TBC"/>
    <property type="match status" value="1"/>
</dbReference>
<evidence type="ECO:0000256" key="5">
    <source>
        <dbReference type="ARBA" id="ARBA00022771"/>
    </source>
</evidence>
<dbReference type="AlphaFoldDB" id="A0A8H7W1P7"/>
<sequence>MDSTLSIKNASGKTFSLLNDTFKLTTLNSSMNVPIAPRRKYHCSEQGCNKSFTTSGHLARHNRIHTGEKNFLCLHPGCPSRFSRQDNMMQHYRTHLSQKLRRQQQQQKIKEEPQLYCHSFYGREDNILFQPLVTRPRRSTTMPSLPYPPIDIIINQTQKSFWKRRGLKLPGSISIVPSWSNSTKDLQTTEPIVIGARYTYNSLVTSHDASKTPFTLPSHLATHQVQHKQPNPPQKQKNHIRSASHPKSFNAFLKDTNDEWSDDIHDPNLKNKLSPQKLDVTIDHEASKVAEAVLAAATPIPIPPNVPVLKKKKKTTNANGIKDHVQDILLDPTFLLKWLDVQDTRDPSRTKKFKEVLGVSNVDLVALRSLSWSGIPEELRMMAWQLLLGYLPCNSARREITLARKRKEYSDSVTVTYARGTAGLDQALWHQIHIDIPRTNPGIPLYQYEATQLCLERILYQWAIRHPASGYVQGINDLVTPIFEVFLSSYIDEDPETYDVSQLDEHVLSVIEADSFWCLSKLLDGIQDNYTFAQPGIQRQILTLKELVTRIDARLAVHLQNEGIEFIQFAFRWMNCLLMRELPLRSTIRMWDTYLAEGSSEGFSEFHVYVCAAFLVKWSHQLQKLDFQGIMMFLQQLPTQGWQEKDVELLLSEAYMWKTLFHNAPNHLK</sequence>
<dbReference type="GO" id="GO:0005794">
    <property type="term" value="C:Golgi apparatus"/>
    <property type="evidence" value="ECO:0007669"/>
    <property type="project" value="TreeGrafter"/>
</dbReference>
<comment type="caution">
    <text evidence="12">The sequence shown here is derived from an EMBL/GenBank/DDBJ whole genome shotgun (WGS) entry which is preliminary data.</text>
</comment>
<organism evidence="12 13">
    <name type="scientific">Thamnidium elegans</name>
    <dbReference type="NCBI Taxonomy" id="101142"/>
    <lineage>
        <taxon>Eukaryota</taxon>
        <taxon>Fungi</taxon>
        <taxon>Fungi incertae sedis</taxon>
        <taxon>Mucoromycota</taxon>
        <taxon>Mucoromycotina</taxon>
        <taxon>Mucoromycetes</taxon>
        <taxon>Mucorales</taxon>
        <taxon>Mucorineae</taxon>
        <taxon>Mucoraceae</taxon>
        <taxon>Thamnidium</taxon>
    </lineage>
</organism>
<evidence type="ECO:0000256" key="7">
    <source>
        <dbReference type="ARBA" id="ARBA00023242"/>
    </source>
</evidence>
<keyword evidence="7" id="KW-0539">Nucleus</keyword>
<dbReference type="Gene3D" id="1.10.472.80">
    <property type="entry name" value="Ypt/Rab-GAP domain of gyp1p, domain 3"/>
    <property type="match status" value="1"/>
</dbReference>
<dbReference type="Gene3D" id="1.10.10.750">
    <property type="entry name" value="Ypt/Rab-GAP domain of gyp1p, domain 1"/>
    <property type="match status" value="1"/>
</dbReference>
<feature type="domain" description="C2H2-type" evidence="11">
    <location>
        <begin position="71"/>
        <end position="100"/>
    </location>
</feature>
<comment type="subcellular location">
    <subcellularLocation>
        <location evidence="1">Nucleus</location>
    </subcellularLocation>
</comment>
<reference evidence="12" key="1">
    <citation type="submission" date="2021-01" db="EMBL/GenBank/DDBJ databases">
        <title>Metabolic potential, ecology and presence of endohyphal bacteria is reflected in genomic diversity of Mucoromycotina.</title>
        <authorList>
            <person name="Muszewska A."/>
            <person name="Okrasinska A."/>
            <person name="Steczkiewicz K."/>
            <person name="Drgas O."/>
            <person name="Orlowska M."/>
            <person name="Perlinska-Lenart U."/>
            <person name="Aleksandrzak-Piekarczyk T."/>
            <person name="Szatraj K."/>
            <person name="Zielenkiewicz U."/>
            <person name="Pilsyk S."/>
            <person name="Malc E."/>
            <person name="Mieczkowski P."/>
            <person name="Kruszewska J.S."/>
            <person name="Biernat P."/>
            <person name="Pawlowska J."/>
        </authorList>
    </citation>
    <scope>NUCLEOTIDE SEQUENCE</scope>
    <source>
        <strain evidence="12">WA0000018081</strain>
    </source>
</reference>